<organism evidence="3 4">
    <name type="scientific">Pseudomassariella vexata</name>
    <dbReference type="NCBI Taxonomy" id="1141098"/>
    <lineage>
        <taxon>Eukaryota</taxon>
        <taxon>Fungi</taxon>
        <taxon>Dikarya</taxon>
        <taxon>Ascomycota</taxon>
        <taxon>Pezizomycotina</taxon>
        <taxon>Sordariomycetes</taxon>
        <taxon>Xylariomycetidae</taxon>
        <taxon>Amphisphaeriales</taxon>
        <taxon>Pseudomassariaceae</taxon>
        <taxon>Pseudomassariella</taxon>
    </lineage>
</organism>
<keyword evidence="3" id="KW-0418">Kinase</keyword>
<gene>
    <name evidence="3" type="ORF">BCR38DRAFT_69930</name>
</gene>
<comment type="caution">
    <text evidence="3">The sequence shown here is derived from an EMBL/GenBank/DDBJ whole genome shotgun (WGS) entry which is preliminary data.</text>
</comment>
<reference evidence="3 4" key="1">
    <citation type="submission" date="2016-07" db="EMBL/GenBank/DDBJ databases">
        <title>Pervasive Adenine N6-methylation of Active Genes in Fungi.</title>
        <authorList>
            <consortium name="DOE Joint Genome Institute"/>
            <person name="Mondo S.J."/>
            <person name="Dannebaum R.O."/>
            <person name="Kuo R.C."/>
            <person name="Labutti K."/>
            <person name="Haridas S."/>
            <person name="Kuo A."/>
            <person name="Salamov A."/>
            <person name="Ahrendt S.R."/>
            <person name="Lipzen A."/>
            <person name="Sullivan W."/>
            <person name="Andreopoulos W.B."/>
            <person name="Clum A."/>
            <person name="Lindquist E."/>
            <person name="Daum C."/>
            <person name="Ramamoorthy G.K."/>
            <person name="Gryganskyi A."/>
            <person name="Culley D."/>
            <person name="Magnuson J.K."/>
            <person name="James T.Y."/>
            <person name="O'Malley M.A."/>
            <person name="Stajich J.E."/>
            <person name="Spatafora J.W."/>
            <person name="Visel A."/>
            <person name="Grigoriev I.V."/>
        </authorList>
    </citation>
    <scope>NUCLEOTIDE SEQUENCE [LARGE SCALE GENOMIC DNA]</scope>
    <source>
        <strain evidence="3 4">CBS 129021</strain>
    </source>
</reference>
<dbReference type="GeneID" id="63781780"/>
<dbReference type="Pfam" id="PF00069">
    <property type="entry name" value="Pkinase"/>
    <property type="match status" value="1"/>
</dbReference>
<dbReference type="PANTHER" id="PTHR24359:SF37">
    <property type="entry name" value="PROTEIN KINASE DOMAIN-CONTAINING PROTEIN"/>
    <property type="match status" value="1"/>
</dbReference>
<dbReference type="Gene3D" id="1.10.510.10">
    <property type="entry name" value="Transferase(Phosphotransferase) domain 1"/>
    <property type="match status" value="1"/>
</dbReference>
<keyword evidence="3" id="KW-0808">Transferase</keyword>
<dbReference type="OrthoDB" id="1046782at2759"/>
<sequence>MMLEKFNGSIHPHIITVLSTFKYRGKYHLLFPWAECDLQQYWNTRPEAPPKDRGNLLWISEQCHQIMEAVHKIHEPPSLGTLNVEEERWGRHGDIKAENILVFKSPKGKYILVISDLGLGALHRQISRSNVPNQSLPTTPAFRPPECDMKDGKISRAFDVWTLGCLFLDMIIWYLGGEPLRKQFEKARMTRYINDEETDIYFDIGKDKNGETAFRVKLEVTKWLAEMHCHKACSQYLHEFLDLIERKMLVVETKKDKRAKAGYLAQEMRDMHRKCKTDLDYGLKEVPKPSLVTREPLVVTEHLAPTAQESVRKHNVTLSRWAGEPQQAEHSHDDNED</sequence>
<dbReference type="GO" id="GO:0005524">
    <property type="term" value="F:ATP binding"/>
    <property type="evidence" value="ECO:0007669"/>
    <property type="project" value="InterPro"/>
</dbReference>
<dbReference type="EMBL" id="MCFJ01000015">
    <property type="protein sequence ID" value="ORY58785.1"/>
    <property type="molecule type" value="Genomic_DNA"/>
</dbReference>
<dbReference type="AlphaFoldDB" id="A0A1Y2DIY5"/>
<evidence type="ECO:0000256" key="1">
    <source>
        <dbReference type="SAM" id="MobiDB-lite"/>
    </source>
</evidence>
<dbReference type="STRING" id="1141098.A0A1Y2DIY5"/>
<dbReference type="InterPro" id="IPR011009">
    <property type="entry name" value="Kinase-like_dom_sf"/>
</dbReference>
<dbReference type="GO" id="GO:0004674">
    <property type="term" value="F:protein serine/threonine kinase activity"/>
    <property type="evidence" value="ECO:0007669"/>
    <property type="project" value="TreeGrafter"/>
</dbReference>
<evidence type="ECO:0000313" key="4">
    <source>
        <dbReference type="Proteomes" id="UP000193689"/>
    </source>
</evidence>
<evidence type="ECO:0000313" key="3">
    <source>
        <dbReference type="EMBL" id="ORY58785.1"/>
    </source>
</evidence>
<feature type="domain" description="Protein kinase" evidence="2">
    <location>
        <begin position="1"/>
        <end position="275"/>
    </location>
</feature>
<proteinExistence type="predicted"/>
<dbReference type="InterPro" id="IPR000719">
    <property type="entry name" value="Prot_kinase_dom"/>
</dbReference>
<protein>
    <submittedName>
        <fullName evidence="3">Kinase-like domain-containing protein</fullName>
    </submittedName>
</protein>
<feature type="region of interest" description="Disordered" evidence="1">
    <location>
        <begin position="308"/>
        <end position="337"/>
    </location>
</feature>
<dbReference type="PROSITE" id="PS50011">
    <property type="entry name" value="PROTEIN_KINASE_DOM"/>
    <property type="match status" value="1"/>
</dbReference>
<dbReference type="PANTHER" id="PTHR24359">
    <property type="entry name" value="SERINE/THREONINE-PROTEIN KINASE SBK1"/>
    <property type="match status" value="1"/>
</dbReference>
<dbReference type="SUPFAM" id="SSF56112">
    <property type="entry name" value="Protein kinase-like (PK-like)"/>
    <property type="match status" value="1"/>
</dbReference>
<dbReference type="RefSeq" id="XP_040711597.1">
    <property type="nucleotide sequence ID" value="XM_040865568.1"/>
</dbReference>
<keyword evidence="4" id="KW-1185">Reference proteome</keyword>
<feature type="compositionally biased region" description="Basic and acidic residues" evidence="1">
    <location>
        <begin position="327"/>
        <end position="337"/>
    </location>
</feature>
<dbReference type="Proteomes" id="UP000193689">
    <property type="component" value="Unassembled WGS sequence"/>
</dbReference>
<evidence type="ECO:0000259" key="2">
    <source>
        <dbReference type="PROSITE" id="PS50011"/>
    </source>
</evidence>
<name>A0A1Y2DIY5_9PEZI</name>
<accession>A0A1Y2DIY5</accession>
<dbReference type="InParanoid" id="A0A1Y2DIY5"/>
<dbReference type="SMART" id="SM00220">
    <property type="entry name" value="S_TKc"/>
    <property type="match status" value="1"/>
</dbReference>